<feature type="region of interest" description="Disordered" evidence="1">
    <location>
        <begin position="21"/>
        <end position="53"/>
    </location>
</feature>
<organism evidence="2 3">
    <name type="scientific">Falsiroseomonas algicola</name>
    <dbReference type="NCBI Taxonomy" id="2716930"/>
    <lineage>
        <taxon>Bacteria</taxon>
        <taxon>Pseudomonadati</taxon>
        <taxon>Pseudomonadota</taxon>
        <taxon>Alphaproteobacteria</taxon>
        <taxon>Acetobacterales</taxon>
        <taxon>Roseomonadaceae</taxon>
        <taxon>Falsiroseomonas</taxon>
    </lineage>
</organism>
<protein>
    <submittedName>
        <fullName evidence="2">Uncharacterized protein</fullName>
    </submittedName>
</protein>
<dbReference type="AlphaFoldDB" id="A0A6M1LGH8"/>
<dbReference type="RefSeq" id="WP_164693188.1">
    <property type="nucleotide sequence ID" value="NZ_JAAIKB010000001.1"/>
</dbReference>
<comment type="caution">
    <text evidence="2">The sequence shown here is derived from an EMBL/GenBank/DDBJ whole genome shotgun (WGS) entry which is preliminary data.</text>
</comment>
<gene>
    <name evidence="2" type="ORF">G3576_04990</name>
</gene>
<sequence>MPRRPLLACLLLLAACTPQGPSQPVTGAEAPPAAPANAGDTVESLAASPEHRSRLEAAARRSAVEYGCANAQPGQADAPLPWRPPVAPFMLNDRPVRHSWIQAIAVQGCPAFDRVVTVTSVADNGSAATNTYIIGGSQVDPWLARDVLNQAVRPLGRMRFPGCDSVAVAGTRVTRPLTANRAAGWAEAWTLSGCGQRRDIILTFTPTPTGTGFTASEPRATTL</sequence>
<evidence type="ECO:0000256" key="1">
    <source>
        <dbReference type="SAM" id="MobiDB-lite"/>
    </source>
</evidence>
<dbReference type="Proteomes" id="UP000475385">
    <property type="component" value="Unassembled WGS sequence"/>
</dbReference>
<accession>A0A6M1LGH8</accession>
<keyword evidence="3" id="KW-1185">Reference proteome</keyword>
<evidence type="ECO:0000313" key="3">
    <source>
        <dbReference type="Proteomes" id="UP000475385"/>
    </source>
</evidence>
<reference evidence="2 3" key="1">
    <citation type="submission" date="2020-03" db="EMBL/GenBank/DDBJ databases">
        <title>Roseomonas stagni sp. nov., isolated from pond water in Japan.</title>
        <authorList>
            <person name="Furuhata K."/>
            <person name="Miyamoto H."/>
            <person name="Goto K."/>
        </authorList>
    </citation>
    <scope>NUCLEOTIDE SEQUENCE [LARGE SCALE GENOMIC DNA]</scope>
    <source>
        <strain evidence="2 3">PeD5</strain>
    </source>
</reference>
<proteinExistence type="predicted"/>
<dbReference type="EMBL" id="JAAIKB010000001">
    <property type="protein sequence ID" value="NGM19360.1"/>
    <property type="molecule type" value="Genomic_DNA"/>
</dbReference>
<evidence type="ECO:0000313" key="2">
    <source>
        <dbReference type="EMBL" id="NGM19360.1"/>
    </source>
</evidence>
<feature type="compositionally biased region" description="Low complexity" evidence="1">
    <location>
        <begin position="28"/>
        <end position="38"/>
    </location>
</feature>
<dbReference type="PROSITE" id="PS51257">
    <property type="entry name" value="PROKAR_LIPOPROTEIN"/>
    <property type="match status" value="1"/>
</dbReference>
<name>A0A6M1LGH8_9PROT</name>